<comment type="caution">
    <text evidence="1">The sequence shown here is derived from an EMBL/GenBank/DDBJ whole genome shotgun (WGS) entry which is preliminary data.</text>
</comment>
<keyword evidence="2" id="KW-1185">Reference proteome</keyword>
<dbReference type="EMBL" id="JAUSYY010000001">
    <property type="protein sequence ID" value="MDQ0894748.1"/>
    <property type="molecule type" value="Genomic_DNA"/>
</dbReference>
<sequence>MVRLHRDGTGTAIRFLSADGASVGSVTVSGRDVAAPVTVEGISLGSSMDDLFSAYPDLSLSGQPAADAWAYVIPTDAGGRMSFLTNDDEVQVMGVGAGIPKEPCT</sequence>
<dbReference type="RefSeq" id="WP_307042236.1">
    <property type="nucleotide sequence ID" value="NZ_JAUSYY010000001.1"/>
</dbReference>
<evidence type="ECO:0008006" key="3">
    <source>
        <dbReference type="Google" id="ProtNLM"/>
    </source>
</evidence>
<name>A0ABU0R9J3_9MICO</name>
<evidence type="ECO:0000313" key="2">
    <source>
        <dbReference type="Proteomes" id="UP001239083"/>
    </source>
</evidence>
<accession>A0ABU0R9J3</accession>
<proteinExistence type="predicted"/>
<organism evidence="1 2">
    <name type="scientific">Agromyces ramosus</name>
    <dbReference type="NCBI Taxonomy" id="33879"/>
    <lineage>
        <taxon>Bacteria</taxon>
        <taxon>Bacillati</taxon>
        <taxon>Actinomycetota</taxon>
        <taxon>Actinomycetes</taxon>
        <taxon>Micrococcales</taxon>
        <taxon>Microbacteriaceae</taxon>
        <taxon>Agromyces</taxon>
    </lineage>
</organism>
<evidence type="ECO:0000313" key="1">
    <source>
        <dbReference type="EMBL" id="MDQ0894748.1"/>
    </source>
</evidence>
<reference evidence="1 2" key="1">
    <citation type="submission" date="2023-07" db="EMBL/GenBank/DDBJ databases">
        <title>Comparative genomics of wheat-associated soil bacteria to identify genetic determinants of phenazine resistance.</title>
        <authorList>
            <person name="Mouncey N."/>
        </authorList>
    </citation>
    <scope>NUCLEOTIDE SEQUENCE [LARGE SCALE GENOMIC DNA]</scope>
    <source>
        <strain evidence="1 2">V3I3</strain>
    </source>
</reference>
<protein>
    <recommendedName>
        <fullName evidence="3">META domain-containing protein</fullName>
    </recommendedName>
</protein>
<gene>
    <name evidence="1" type="ORF">QFZ26_002303</name>
</gene>
<dbReference type="Proteomes" id="UP001239083">
    <property type="component" value="Unassembled WGS sequence"/>
</dbReference>